<name>A0A9D2NBH9_9FIRM</name>
<comment type="caution">
    <text evidence="2">The sequence shown here is derived from an EMBL/GenBank/DDBJ whole genome shotgun (WGS) entry which is preliminary data.</text>
</comment>
<reference evidence="2" key="1">
    <citation type="journal article" date="2021" name="PeerJ">
        <title>Extensive microbial diversity within the chicken gut microbiome revealed by metagenomics and culture.</title>
        <authorList>
            <person name="Gilroy R."/>
            <person name="Ravi A."/>
            <person name="Getino M."/>
            <person name="Pursley I."/>
            <person name="Horton D.L."/>
            <person name="Alikhan N.F."/>
            <person name="Baker D."/>
            <person name="Gharbi K."/>
            <person name="Hall N."/>
            <person name="Watson M."/>
            <person name="Adriaenssens E.M."/>
            <person name="Foster-Nyarko E."/>
            <person name="Jarju S."/>
            <person name="Secka A."/>
            <person name="Antonio M."/>
            <person name="Oren A."/>
            <person name="Chaudhuri R.R."/>
            <person name="La Ragione R."/>
            <person name="Hildebrand F."/>
            <person name="Pallen M.J."/>
        </authorList>
    </citation>
    <scope>NUCLEOTIDE SEQUENCE</scope>
    <source>
        <strain evidence="2">CHK185-5351</strain>
    </source>
</reference>
<sequence length="137" mass="15916">MKKIFGIYRKYMFRPMLYKTVTKFVVCIAIVLLWDRYLNTGGFPVAEYGCFCVGGIVALLAWFEYLRLDGMVVHHLNEDIRKKKKERHRSKDIADFVDEKIVSYSELEPEERALCRLLSDLLCGGLLLIPGFVSLLF</sequence>
<feature type="transmembrane region" description="Helical" evidence="1">
    <location>
        <begin position="45"/>
        <end position="63"/>
    </location>
</feature>
<dbReference type="AlphaFoldDB" id="A0A9D2NBH9"/>
<reference evidence="2" key="2">
    <citation type="submission" date="2021-04" db="EMBL/GenBank/DDBJ databases">
        <authorList>
            <person name="Gilroy R."/>
        </authorList>
    </citation>
    <scope>NUCLEOTIDE SEQUENCE</scope>
    <source>
        <strain evidence="2">CHK185-5351</strain>
    </source>
</reference>
<keyword evidence="1" id="KW-0812">Transmembrane</keyword>
<keyword evidence="1" id="KW-0472">Membrane</keyword>
<feature type="transmembrane region" description="Helical" evidence="1">
    <location>
        <begin position="21"/>
        <end position="39"/>
    </location>
</feature>
<evidence type="ECO:0000313" key="3">
    <source>
        <dbReference type="Proteomes" id="UP000823849"/>
    </source>
</evidence>
<evidence type="ECO:0000256" key="1">
    <source>
        <dbReference type="SAM" id="Phobius"/>
    </source>
</evidence>
<gene>
    <name evidence="2" type="ORF">H9705_07405</name>
</gene>
<dbReference type="Proteomes" id="UP000823849">
    <property type="component" value="Unassembled WGS sequence"/>
</dbReference>
<protein>
    <submittedName>
        <fullName evidence="2">Uncharacterized protein</fullName>
    </submittedName>
</protein>
<accession>A0A9D2NBH9</accession>
<organism evidence="2 3">
    <name type="scientific">Candidatus Fusicatenibacter intestinigallinarum</name>
    <dbReference type="NCBI Taxonomy" id="2838598"/>
    <lineage>
        <taxon>Bacteria</taxon>
        <taxon>Bacillati</taxon>
        <taxon>Bacillota</taxon>
        <taxon>Clostridia</taxon>
        <taxon>Lachnospirales</taxon>
        <taxon>Lachnospiraceae</taxon>
        <taxon>Fusicatenibacter</taxon>
    </lineage>
</organism>
<dbReference type="EMBL" id="DWWU01000031">
    <property type="protein sequence ID" value="HJC15636.1"/>
    <property type="molecule type" value="Genomic_DNA"/>
</dbReference>
<evidence type="ECO:0000313" key="2">
    <source>
        <dbReference type="EMBL" id="HJC15636.1"/>
    </source>
</evidence>
<keyword evidence="1" id="KW-1133">Transmembrane helix</keyword>
<proteinExistence type="predicted"/>